<comment type="caution">
    <text evidence="10">The sequence shown here is derived from an EMBL/GenBank/DDBJ whole genome shotgun (WGS) entry which is preliminary data.</text>
</comment>
<dbReference type="CDD" id="cd00165">
    <property type="entry name" value="S4"/>
    <property type="match status" value="1"/>
</dbReference>
<evidence type="ECO:0000256" key="5">
    <source>
        <dbReference type="ARBA" id="ARBA00037590"/>
    </source>
</evidence>
<evidence type="ECO:0000256" key="2">
    <source>
        <dbReference type="ARBA" id="ARBA00022884"/>
    </source>
</evidence>
<evidence type="ECO:0000313" key="11">
    <source>
        <dbReference type="Proteomes" id="UP000446658"/>
    </source>
</evidence>
<keyword evidence="3 7" id="KW-0413">Isomerase</keyword>
<reference evidence="10 11" key="1">
    <citation type="submission" date="2019-11" db="EMBL/GenBank/DDBJ databases">
        <title>Draft genome sequence of Paludibacterium sp. dN18-1.</title>
        <authorList>
            <person name="Im W.-T."/>
        </authorList>
    </citation>
    <scope>NUCLEOTIDE SEQUENCE [LARGE SCALE GENOMIC DNA]</scope>
    <source>
        <strain evidence="11">dN 18-1</strain>
    </source>
</reference>
<dbReference type="Pfam" id="PF01479">
    <property type="entry name" value="S4"/>
    <property type="match status" value="1"/>
</dbReference>
<dbReference type="InterPro" id="IPR018496">
    <property type="entry name" value="PsdUridine_synth_RsuA/RluB_CS"/>
</dbReference>
<dbReference type="PANTHER" id="PTHR47683">
    <property type="entry name" value="PSEUDOURIDINE SYNTHASE FAMILY PROTEIN-RELATED"/>
    <property type="match status" value="1"/>
</dbReference>
<dbReference type="NCBIfam" id="TIGR00093">
    <property type="entry name" value="pseudouridine synthase"/>
    <property type="match status" value="1"/>
</dbReference>
<evidence type="ECO:0000259" key="8">
    <source>
        <dbReference type="Pfam" id="PF00849"/>
    </source>
</evidence>
<dbReference type="InterPro" id="IPR002942">
    <property type="entry name" value="S4_RNA-bd"/>
</dbReference>
<evidence type="ECO:0000256" key="7">
    <source>
        <dbReference type="RuleBase" id="RU003887"/>
    </source>
</evidence>
<dbReference type="PROSITE" id="PS01149">
    <property type="entry name" value="PSI_RSU"/>
    <property type="match status" value="1"/>
</dbReference>
<dbReference type="SUPFAM" id="SSF55174">
    <property type="entry name" value="Alpha-L RNA-binding motif"/>
    <property type="match status" value="1"/>
</dbReference>
<dbReference type="InterPro" id="IPR050343">
    <property type="entry name" value="RsuA_PseudoU_synthase"/>
</dbReference>
<dbReference type="Gene3D" id="3.10.290.10">
    <property type="entry name" value="RNA-binding S4 domain"/>
    <property type="match status" value="1"/>
</dbReference>
<name>A0A844GBL2_9NEIS</name>
<evidence type="ECO:0000313" key="10">
    <source>
        <dbReference type="EMBL" id="MTD33152.1"/>
    </source>
</evidence>
<dbReference type="InterPro" id="IPR020094">
    <property type="entry name" value="TruA/RsuA/RluB/E/F_N"/>
</dbReference>
<feature type="domain" description="RNA-binding S4" evidence="9">
    <location>
        <begin position="6"/>
        <end position="37"/>
    </location>
</feature>
<organism evidence="10 11">
    <name type="scientific">Paludibacterium denitrificans</name>
    <dbReference type="NCBI Taxonomy" id="2675226"/>
    <lineage>
        <taxon>Bacteria</taxon>
        <taxon>Pseudomonadati</taxon>
        <taxon>Pseudomonadota</taxon>
        <taxon>Betaproteobacteria</taxon>
        <taxon>Neisseriales</taxon>
        <taxon>Chromobacteriaceae</taxon>
        <taxon>Paludibacterium</taxon>
    </lineage>
</organism>
<dbReference type="InterPro" id="IPR036986">
    <property type="entry name" value="S4_RNA-bd_sf"/>
</dbReference>
<dbReference type="AlphaFoldDB" id="A0A844GBL2"/>
<dbReference type="SUPFAM" id="SSF55120">
    <property type="entry name" value="Pseudouridine synthase"/>
    <property type="match status" value="1"/>
</dbReference>
<dbReference type="Pfam" id="PF00849">
    <property type="entry name" value="PseudoU_synth_2"/>
    <property type="match status" value="1"/>
</dbReference>
<dbReference type="GO" id="GO:0160136">
    <property type="term" value="F:16S rRNA pseudouridine(516) synthase activity"/>
    <property type="evidence" value="ECO:0007669"/>
    <property type="project" value="UniProtKB-EC"/>
</dbReference>
<evidence type="ECO:0000256" key="4">
    <source>
        <dbReference type="ARBA" id="ARBA00036749"/>
    </source>
</evidence>
<feature type="domain" description="Pseudouridine synthase RsuA/RluA-like" evidence="8">
    <location>
        <begin position="64"/>
        <end position="195"/>
    </location>
</feature>
<proteinExistence type="inferred from homology"/>
<comment type="catalytic activity">
    <reaction evidence="4">
        <text>uridine(516) in 16S rRNA = pseudouridine(516) in 16S rRNA</text>
        <dbReference type="Rhea" id="RHEA:38867"/>
        <dbReference type="Rhea" id="RHEA-COMP:10089"/>
        <dbReference type="Rhea" id="RHEA-COMP:10090"/>
        <dbReference type="ChEBI" id="CHEBI:65314"/>
        <dbReference type="ChEBI" id="CHEBI:65315"/>
        <dbReference type="EC" id="5.4.99.19"/>
    </reaction>
</comment>
<keyword evidence="2 6" id="KW-0694">RNA-binding</keyword>
<dbReference type="InterPro" id="IPR006145">
    <property type="entry name" value="PsdUridine_synth_RsuA/RluA"/>
</dbReference>
<comment type="similarity">
    <text evidence="1 7">Belongs to the pseudouridine synthase RsuA family.</text>
</comment>
<sequence>MELYRLLQQQGFGSRKECRQLVDYGLVEINGEVAEDYRADIDPVSIDELVVDGEPWPLLHLPLYLMLHKPDGYETSHKPLHNPSVYTLLPWQLGNLGISAVGRLDVDTTGLLLLTTDGQFIHALTSPKRHVPKRYEVTLKHPVTPEFVKHLTAYVFLKDENEKIAADAVDVLDEITILLTITQGKYHQVKRMVAAASNRVAQLHRVGIGVLQLGELEEGARRLLTAAELAELGFAAD</sequence>
<dbReference type="EC" id="5.4.99.-" evidence="7"/>
<dbReference type="Gene3D" id="3.30.70.1560">
    <property type="entry name" value="Alpha-L RNA-binding motif"/>
    <property type="match status" value="1"/>
</dbReference>
<evidence type="ECO:0000259" key="9">
    <source>
        <dbReference type="Pfam" id="PF01479"/>
    </source>
</evidence>
<dbReference type="GO" id="GO:0000455">
    <property type="term" value="P:enzyme-directed rRNA pseudouridine synthesis"/>
    <property type="evidence" value="ECO:0007669"/>
    <property type="project" value="UniProtKB-ARBA"/>
</dbReference>
<dbReference type="InterPro" id="IPR000748">
    <property type="entry name" value="PsdUridine_synth_RsuA/RluB/E/F"/>
</dbReference>
<dbReference type="RefSeq" id="WP_230369933.1">
    <property type="nucleotide sequence ID" value="NZ_WLYX01000001.1"/>
</dbReference>
<dbReference type="InterPro" id="IPR042092">
    <property type="entry name" value="PsdUridine_s_RsuA/RluB/E/F_cat"/>
</dbReference>
<comment type="function">
    <text evidence="5">Responsible for synthesis of pseudouridine from uracil-516 in 16S ribosomal RNA.</text>
</comment>
<gene>
    <name evidence="10" type="ORF">GKE73_08245</name>
</gene>
<dbReference type="Gene3D" id="3.30.70.580">
    <property type="entry name" value="Pseudouridine synthase I, catalytic domain, N-terminal subdomain"/>
    <property type="match status" value="1"/>
</dbReference>
<dbReference type="GO" id="GO:0003723">
    <property type="term" value="F:RNA binding"/>
    <property type="evidence" value="ECO:0007669"/>
    <property type="project" value="UniProtKB-KW"/>
</dbReference>
<protein>
    <recommendedName>
        <fullName evidence="7">Pseudouridine synthase</fullName>
        <ecNumber evidence="7">5.4.99.-</ecNumber>
    </recommendedName>
</protein>
<keyword evidence="11" id="KW-1185">Reference proteome</keyword>
<evidence type="ECO:0000256" key="3">
    <source>
        <dbReference type="ARBA" id="ARBA00023235"/>
    </source>
</evidence>
<dbReference type="Proteomes" id="UP000446658">
    <property type="component" value="Unassembled WGS sequence"/>
</dbReference>
<dbReference type="PANTHER" id="PTHR47683:SF4">
    <property type="entry name" value="PSEUDOURIDINE SYNTHASE"/>
    <property type="match status" value="1"/>
</dbReference>
<accession>A0A844GBL2</accession>
<evidence type="ECO:0000256" key="6">
    <source>
        <dbReference type="PROSITE-ProRule" id="PRU00182"/>
    </source>
</evidence>
<dbReference type="EMBL" id="WLYX01000001">
    <property type="protein sequence ID" value="MTD33152.1"/>
    <property type="molecule type" value="Genomic_DNA"/>
</dbReference>
<dbReference type="InterPro" id="IPR020103">
    <property type="entry name" value="PsdUridine_synth_cat_dom_sf"/>
</dbReference>
<dbReference type="PROSITE" id="PS50889">
    <property type="entry name" value="S4"/>
    <property type="match status" value="1"/>
</dbReference>
<evidence type="ECO:0000256" key="1">
    <source>
        <dbReference type="ARBA" id="ARBA00008348"/>
    </source>
</evidence>